<dbReference type="InterPro" id="IPR039265">
    <property type="entry name" value="DIR1-like"/>
</dbReference>
<dbReference type="AlphaFoldDB" id="A0A2K1IYX6"/>
<dbReference type="EnsemblPlants" id="Pp3c19_18500V3.1">
    <property type="protein sequence ID" value="Pp3c19_18500V3.1"/>
    <property type="gene ID" value="Pp3c19_18500"/>
</dbReference>
<dbReference type="FunCoup" id="A0A2K1IYX6">
    <property type="interactions" value="203"/>
</dbReference>
<name>A0A2K1IYX6_PHYPA</name>
<evidence type="ECO:0000313" key="3">
    <source>
        <dbReference type="EMBL" id="PNR34477.1"/>
    </source>
</evidence>
<dbReference type="InterPro" id="IPR036312">
    <property type="entry name" value="Bifun_inhib/LTP/seed_sf"/>
</dbReference>
<reference evidence="3 5" key="2">
    <citation type="journal article" date="2018" name="Plant J.">
        <title>The Physcomitrella patens chromosome-scale assembly reveals moss genome structure and evolution.</title>
        <authorList>
            <person name="Lang D."/>
            <person name="Ullrich K.K."/>
            <person name="Murat F."/>
            <person name="Fuchs J."/>
            <person name="Jenkins J."/>
            <person name="Haas F.B."/>
            <person name="Piednoel M."/>
            <person name="Gundlach H."/>
            <person name="Van Bel M."/>
            <person name="Meyberg R."/>
            <person name="Vives C."/>
            <person name="Morata J."/>
            <person name="Symeonidi A."/>
            <person name="Hiss M."/>
            <person name="Muchero W."/>
            <person name="Kamisugi Y."/>
            <person name="Saleh O."/>
            <person name="Blanc G."/>
            <person name="Decker E.L."/>
            <person name="van Gessel N."/>
            <person name="Grimwood J."/>
            <person name="Hayes R.D."/>
            <person name="Graham S.W."/>
            <person name="Gunter L.E."/>
            <person name="McDaniel S.F."/>
            <person name="Hoernstein S.N.W."/>
            <person name="Larsson A."/>
            <person name="Li F.W."/>
            <person name="Perroud P.F."/>
            <person name="Phillips J."/>
            <person name="Ranjan P."/>
            <person name="Rokshar D.S."/>
            <person name="Rothfels C.J."/>
            <person name="Schneider L."/>
            <person name="Shu S."/>
            <person name="Stevenson D.W."/>
            <person name="Thummler F."/>
            <person name="Tillich M."/>
            <person name="Villarreal Aguilar J.C."/>
            <person name="Widiez T."/>
            <person name="Wong G.K."/>
            <person name="Wymore A."/>
            <person name="Zhang Y."/>
            <person name="Zimmer A.D."/>
            <person name="Quatrano R.S."/>
            <person name="Mayer K.F.X."/>
            <person name="Goodstein D."/>
            <person name="Casacuberta J.M."/>
            <person name="Vandepoele K."/>
            <person name="Reski R."/>
            <person name="Cuming A.C."/>
            <person name="Tuskan G.A."/>
            <person name="Maumus F."/>
            <person name="Salse J."/>
            <person name="Schmutz J."/>
            <person name="Rensing S.A."/>
        </authorList>
    </citation>
    <scope>NUCLEOTIDE SEQUENCE [LARGE SCALE GENOMIC DNA]</scope>
    <source>
        <strain evidence="4 5">cv. Gransden 2004</strain>
    </source>
</reference>
<evidence type="ECO:0000313" key="5">
    <source>
        <dbReference type="Proteomes" id="UP000006727"/>
    </source>
</evidence>
<sequence length="113" mass="11560">MAMKMNVVLLLVVLVGLSAVVNVESQAQCGGRNLSILAPCLPAAKANVQPSAACCRALSSFATNTGEDCLCAAASSQQQSGAKVEFAKYIPQKCQLTYKAGIVCNGVVIPGGQ</sequence>
<evidence type="ECO:0000259" key="2">
    <source>
        <dbReference type="Pfam" id="PF14368"/>
    </source>
</evidence>
<dbReference type="GeneID" id="112272749"/>
<organism evidence="3">
    <name type="scientific">Physcomitrium patens</name>
    <name type="common">Spreading-leaved earth moss</name>
    <name type="synonym">Physcomitrella patens</name>
    <dbReference type="NCBI Taxonomy" id="3218"/>
    <lineage>
        <taxon>Eukaryota</taxon>
        <taxon>Viridiplantae</taxon>
        <taxon>Streptophyta</taxon>
        <taxon>Embryophyta</taxon>
        <taxon>Bryophyta</taxon>
        <taxon>Bryophytina</taxon>
        <taxon>Bryopsida</taxon>
        <taxon>Funariidae</taxon>
        <taxon>Funariales</taxon>
        <taxon>Funariaceae</taxon>
        <taxon>Physcomitrium</taxon>
    </lineage>
</organism>
<dbReference type="Gramene" id="Pp3c19_18500V3.2">
    <property type="protein sequence ID" value="Pp3c19_18500V3.2"/>
    <property type="gene ID" value="Pp3c19_18500"/>
</dbReference>
<dbReference type="Gramene" id="Pp3c19_18500V3.3">
    <property type="protein sequence ID" value="Pp3c19_18500V3.3"/>
    <property type="gene ID" value="Pp3c19_18500"/>
</dbReference>
<dbReference type="Proteomes" id="UP000006727">
    <property type="component" value="Chromosome 19"/>
</dbReference>
<evidence type="ECO:0000256" key="1">
    <source>
        <dbReference type="SAM" id="SignalP"/>
    </source>
</evidence>
<feature type="signal peptide" evidence="1">
    <location>
        <begin position="1"/>
        <end position="25"/>
    </location>
</feature>
<dbReference type="EnsemblPlants" id="Pp3c19_18500V3.3">
    <property type="protein sequence ID" value="Pp3c19_18500V3.3"/>
    <property type="gene ID" value="Pp3c19_18500"/>
</dbReference>
<dbReference type="OrthoDB" id="678526at2759"/>
<dbReference type="Pfam" id="PF14368">
    <property type="entry name" value="LTP_2"/>
    <property type="match status" value="1"/>
</dbReference>
<reference evidence="4" key="3">
    <citation type="submission" date="2020-12" db="UniProtKB">
        <authorList>
            <consortium name="EnsemblPlants"/>
        </authorList>
    </citation>
    <scope>IDENTIFICATION</scope>
</reference>
<dbReference type="GO" id="GO:0005504">
    <property type="term" value="F:fatty acid binding"/>
    <property type="evidence" value="ECO:0007669"/>
    <property type="project" value="InterPro"/>
</dbReference>
<dbReference type="EnsemblPlants" id="Pp3c19_18500V3.2">
    <property type="protein sequence ID" value="Pp3c19_18500V3.2"/>
    <property type="gene ID" value="Pp3c19_18500"/>
</dbReference>
<accession>A0A2K1IYX6</accession>
<dbReference type="Gramene" id="Pp3c19_18500V3.1">
    <property type="protein sequence ID" value="Pp3c19_18500V3.1"/>
    <property type="gene ID" value="Pp3c19_18500"/>
</dbReference>
<dbReference type="PANTHER" id="PTHR33122:SF75">
    <property type="entry name" value="BIFUNCTIONAL INHIBITOR_PLANT LIPID TRANSFER PROTEIN_SEED STORAGE HELICAL DOMAIN-CONTAINING PROTEIN"/>
    <property type="match status" value="1"/>
</dbReference>
<reference evidence="3 5" key="1">
    <citation type="journal article" date="2008" name="Science">
        <title>The Physcomitrella genome reveals evolutionary insights into the conquest of land by plants.</title>
        <authorList>
            <person name="Rensing S."/>
            <person name="Lang D."/>
            <person name="Zimmer A."/>
            <person name="Terry A."/>
            <person name="Salamov A."/>
            <person name="Shapiro H."/>
            <person name="Nishiyama T."/>
            <person name="Perroud P.-F."/>
            <person name="Lindquist E."/>
            <person name="Kamisugi Y."/>
            <person name="Tanahashi T."/>
            <person name="Sakakibara K."/>
            <person name="Fujita T."/>
            <person name="Oishi K."/>
            <person name="Shin-I T."/>
            <person name="Kuroki Y."/>
            <person name="Toyoda A."/>
            <person name="Suzuki Y."/>
            <person name="Hashimoto A."/>
            <person name="Yamaguchi K."/>
            <person name="Sugano A."/>
            <person name="Kohara Y."/>
            <person name="Fujiyama A."/>
            <person name="Anterola A."/>
            <person name="Aoki S."/>
            <person name="Ashton N."/>
            <person name="Barbazuk W.B."/>
            <person name="Barker E."/>
            <person name="Bennetzen J."/>
            <person name="Bezanilla M."/>
            <person name="Blankenship R."/>
            <person name="Cho S.H."/>
            <person name="Dutcher S."/>
            <person name="Estelle M."/>
            <person name="Fawcett J.A."/>
            <person name="Gundlach H."/>
            <person name="Hanada K."/>
            <person name="Heyl A."/>
            <person name="Hicks K.A."/>
            <person name="Hugh J."/>
            <person name="Lohr M."/>
            <person name="Mayer K."/>
            <person name="Melkozernov A."/>
            <person name="Murata T."/>
            <person name="Nelson D."/>
            <person name="Pils B."/>
            <person name="Prigge M."/>
            <person name="Reiss B."/>
            <person name="Renner T."/>
            <person name="Rombauts S."/>
            <person name="Rushton P."/>
            <person name="Sanderfoot A."/>
            <person name="Schween G."/>
            <person name="Shiu S.-H."/>
            <person name="Stueber K."/>
            <person name="Theodoulou F.L."/>
            <person name="Tu H."/>
            <person name="Van de Peer Y."/>
            <person name="Verrier P.J."/>
            <person name="Waters E."/>
            <person name="Wood A."/>
            <person name="Yang L."/>
            <person name="Cove D."/>
            <person name="Cuming A."/>
            <person name="Hasebe M."/>
            <person name="Lucas S."/>
            <person name="Mishler D.B."/>
            <person name="Reski R."/>
            <person name="Grigoriev I."/>
            <person name="Quatrano R.S."/>
            <person name="Boore J.L."/>
        </authorList>
    </citation>
    <scope>NUCLEOTIDE SEQUENCE [LARGE SCALE GENOMIC DNA]</scope>
    <source>
        <strain evidence="4 5">cv. Gransden 2004</strain>
    </source>
</reference>
<dbReference type="SUPFAM" id="SSF47699">
    <property type="entry name" value="Bifunctional inhibitor/lipid-transfer protein/seed storage 2S albumin"/>
    <property type="match status" value="1"/>
</dbReference>
<keyword evidence="1" id="KW-0732">Signal</keyword>
<dbReference type="InterPro" id="IPR016140">
    <property type="entry name" value="Bifunc_inhib/LTP/seed_store"/>
</dbReference>
<feature type="domain" description="Bifunctional inhibitor/plant lipid transfer protein/seed storage helical" evidence="2">
    <location>
        <begin position="11"/>
        <end position="104"/>
    </location>
</feature>
<gene>
    <name evidence="4" type="primary">LOC112272749</name>
    <name evidence="3" type="ORF">PHYPA_024294</name>
</gene>
<keyword evidence="5" id="KW-1185">Reference proteome</keyword>
<dbReference type="GO" id="GO:0009627">
    <property type="term" value="P:systemic acquired resistance"/>
    <property type="evidence" value="ECO:0007669"/>
    <property type="project" value="InterPro"/>
</dbReference>
<dbReference type="KEGG" id="ppp:112272749"/>
<dbReference type="RefSeq" id="XP_024356589.1">
    <property type="nucleotide sequence ID" value="XM_024500821.2"/>
</dbReference>
<protein>
    <recommendedName>
        <fullName evidence="2">Bifunctional inhibitor/plant lipid transfer protein/seed storage helical domain-containing protein</fullName>
    </recommendedName>
</protein>
<feature type="chain" id="PRO_5043158020" description="Bifunctional inhibitor/plant lipid transfer protein/seed storage helical domain-containing protein" evidence="1">
    <location>
        <begin position="26"/>
        <end position="113"/>
    </location>
</feature>
<dbReference type="Gene3D" id="1.10.110.10">
    <property type="entry name" value="Plant lipid-transfer and hydrophobic proteins"/>
    <property type="match status" value="1"/>
</dbReference>
<evidence type="ECO:0000313" key="4">
    <source>
        <dbReference type="EnsemblPlants" id="Pp3c19_18500V3.1"/>
    </source>
</evidence>
<dbReference type="PaxDb" id="3218-PP1S172_94V6.1"/>
<dbReference type="EMBL" id="ABEU02000019">
    <property type="protein sequence ID" value="PNR34477.1"/>
    <property type="molecule type" value="Genomic_DNA"/>
</dbReference>
<dbReference type="PANTHER" id="PTHR33122">
    <property type="entry name" value="LIPID BINDING PROTEIN-RELATED"/>
    <property type="match status" value="1"/>
</dbReference>
<proteinExistence type="predicted"/>